<evidence type="ECO:0000313" key="2">
    <source>
        <dbReference type="EMBL" id="GLD72163.1"/>
    </source>
</evidence>
<feature type="region of interest" description="Disordered" evidence="1">
    <location>
        <begin position="75"/>
        <end position="104"/>
    </location>
</feature>
<feature type="compositionally biased region" description="Polar residues" evidence="1">
    <location>
        <begin position="24"/>
        <end position="34"/>
    </location>
</feature>
<accession>A0AAD3NFN3</accession>
<evidence type="ECO:0000256" key="1">
    <source>
        <dbReference type="SAM" id="MobiDB-lite"/>
    </source>
</evidence>
<dbReference type="EMBL" id="BRZM01000896">
    <property type="protein sequence ID" value="GLD72163.1"/>
    <property type="molecule type" value="Genomic_DNA"/>
</dbReference>
<dbReference type="AlphaFoldDB" id="A0AAD3NFN3"/>
<comment type="caution">
    <text evidence="2">The sequence shown here is derived from an EMBL/GenBank/DDBJ whole genome shotgun (WGS) entry which is preliminary data.</text>
</comment>
<dbReference type="Proteomes" id="UP001279410">
    <property type="component" value="Unassembled WGS sequence"/>
</dbReference>
<gene>
    <name evidence="2" type="ORF">AKAME5_002348700</name>
</gene>
<sequence>MSLPSVIPVFSEKLKASRGPPHPSTGTRLASSRVGQSLLGKEGFDSARGAAASSQWEAIYLRALRKHLTQSEMRWAAKTSSPGLDQAAATPSLPGHATAPLQHQ</sequence>
<name>A0AAD3NFN3_LATJO</name>
<organism evidence="2 3">
    <name type="scientific">Lates japonicus</name>
    <name type="common">Japanese lates</name>
    <dbReference type="NCBI Taxonomy" id="270547"/>
    <lineage>
        <taxon>Eukaryota</taxon>
        <taxon>Metazoa</taxon>
        <taxon>Chordata</taxon>
        <taxon>Craniata</taxon>
        <taxon>Vertebrata</taxon>
        <taxon>Euteleostomi</taxon>
        <taxon>Actinopterygii</taxon>
        <taxon>Neopterygii</taxon>
        <taxon>Teleostei</taxon>
        <taxon>Neoteleostei</taxon>
        <taxon>Acanthomorphata</taxon>
        <taxon>Carangaria</taxon>
        <taxon>Carangaria incertae sedis</taxon>
        <taxon>Centropomidae</taxon>
        <taxon>Lates</taxon>
    </lineage>
</organism>
<reference evidence="2" key="1">
    <citation type="submission" date="2022-08" db="EMBL/GenBank/DDBJ databases">
        <title>Genome sequencing of akame (Lates japonicus).</title>
        <authorList>
            <person name="Hashiguchi Y."/>
            <person name="Takahashi H."/>
        </authorList>
    </citation>
    <scope>NUCLEOTIDE SEQUENCE</scope>
    <source>
        <strain evidence="2">Kochi</strain>
    </source>
</reference>
<feature type="region of interest" description="Disordered" evidence="1">
    <location>
        <begin position="1"/>
        <end position="34"/>
    </location>
</feature>
<proteinExistence type="predicted"/>
<keyword evidence="3" id="KW-1185">Reference proteome</keyword>
<evidence type="ECO:0000313" key="3">
    <source>
        <dbReference type="Proteomes" id="UP001279410"/>
    </source>
</evidence>
<protein>
    <submittedName>
        <fullName evidence="2">Metastasis-associated protein MTA2 isoform X2</fullName>
    </submittedName>
</protein>